<evidence type="ECO:0000256" key="3">
    <source>
        <dbReference type="ARBA" id="ARBA00022737"/>
    </source>
</evidence>
<dbReference type="RefSeq" id="XP_060328151.1">
    <property type="nucleotide sequence ID" value="XM_060477813.1"/>
</dbReference>
<gene>
    <name evidence="7" type="ORF">EV420DRAFT_1645668</name>
</gene>
<dbReference type="EMBL" id="JAUEPS010000030">
    <property type="protein sequence ID" value="KAK0452815.1"/>
    <property type="molecule type" value="Genomic_DNA"/>
</dbReference>
<dbReference type="InterPro" id="IPR015943">
    <property type="entry name" value="WD40/YVTN_repeat-like_dom_sf"/>
</dbReference>
<evidence type="ECO:0000256" key="6">
    <source>
        <dbReference type="PROSITE-ProRule" id="PRU00221"/>
    </source>
</evidence>
<sequence>MSTPDKTSGIRQLSLYKIDLNIFIVEVKSRYLSNIGRVLDVRWNSMDELLAMGGYDKTVRISSPSREQCIRVLRGHSEGVRAVAWDPIQPELLASGGRDGAVRIWDLRVSNPQRSVLNIQGSQELWRVDADGGLHSPPNSAKKSVTNLFFNNHELWHLITSGSFDGILRSWDTRFLACLEYFDEMRTLPILVMQIDSTRGPGTC</sequence>
<keyword evidence="8" id="KW-1185">Reference proteome</keyword>
<accession>A0AA39K1J2</accession>
<dbReference type="SUPFAM" id="SSF50978">
    <property type="entry name" value="WD40 repeat-like"/>
    <property type="match status" value="1"/>
</dbReference>
<evidence type="ECO:0000313" key="7">
    <source>
        <dbReference type="EMBL" id="KAK0452815.1"/>
    </source>
</evidence>
<dbReference type="Pfam" id="PF00400">
    <property type="entry name" value="WD40"/>
    <property type="match status" value="3"/>
</dbReference>
<dbReference type="GO" id="GO:0043161">
    <property type="term" value="P:proteasome-mediated ubiquitin-dependent protein catabolic process"/>
    <property type="evidence" value="ECO:0007669"/>
    <property type="project" value="TreeGrafter"/>
</dbReference>
<dbReference type="AlphaFoldDB" id="A0AA39K1J2"/>
<name>A0AA39K1J2_ARMTA</name>
<dbReference type="PANTHER" id="PTHR22852">
    <property type="entry name" value="LETHAL 2 DENTICLELESS PROTEIN RETINOIC ACID-REGULATED NUCLEAR MATRIX-ASSOCIATED PROTEIN"/>
    <property type="match status" value="1"/>
</dbReference>
<organism evidence="7 8">
    <name type="scientific">Armillaria tabescens</name>
    <name type="common">Ringless honey mushroom</name>
    <name type="synonym">Agaricus tabescens</name>
    <dbReference type="NCBI Taxonomy" id="1929756"/>
    <lineage>
        <taxon>Eukaryota</taxon>
        <taxon>Fungi</taxon>
        <taxon>Dikarya</taxon>
        <taxon>Basidiomycota</taxon>
        <taxon>Agaricomycotina</taxon>
        <taxon>Agaricomycetes</taxon>
        <taxon>Agaricomycetidae</taxon>
        <taxon>Agaricales</taxon>
        <taxon>Marasmiineae</taxon>
        <taxon>Physalacriaceae</taxon>
        <taxon>Desarmillaria</taxon>
    </lineage>
</organism>
<dbReference type="InterPro" id="IPR019775">
    <property type="entry name" value="WD40_repeat_CS"/>
</dbReference>
<dbReference type="GeneID" id="85361361"/>
<dbReference type="GO" id="GO:0005634">
    <property type="term" value="C:nucleus"/>
    <property type="evidence" value="ECO:0007669"/>
    <property type="project" value="TreeGrafter"/>
</dbReference>
<evidence type="ECO:0000313" key="8">
    <source>
        <dbReference type="Proteomes" id="UP001175211"/>
    </source>
</evidence>
<evidence type="ECO:0000256" key="4">
    <source>
        <dbReference type="ARBA" id="ARBA00022786"/>
    </source>
</evidence>
<keyword evidence="3" id="KW-0677">Repeat</keyword>
<dbReference type="InterPro" id="IPR001680">
    <property type="entry name" value="WD40_rpt"/>
</dbReference>
<proteinExistence type="inferred from homology"/>
<dbReference type="PANTHER" id="PTHR22852:SF0">
    <property type="entry name" value="DENTICLELESS PROTEIN HOMOLOG"/>
    <property type="match status" value="1"/>
</dbReference>
<dbReference type="PROSITE" id="PS50082">
    <property type="entry name" value="WD_REPEATS_2"/>
    <property type="match status" value="1"/>
</dbReference>
<dbReference type="Gene3D" id="2.130.10.10">
    <property type="entry name" value="YVTN repeat-like/Quinoprotein amine dehydrogenase"/>
    <property type="match status" value="1"/>
</dbReference>
<dbReference type="PROSITE" id="PS50294">
    <property type="entry name" value="WD_REPEATS_REGION"/>
    <property type="match status" value="1"/>
</dbReference>
<evidence type="ECO:0000256" key="5">
    <source>
        <dbReference type="ARBA" id="ARBA00038344"/>
    </source>
</evidence>
<evidence type="ECO:0000256" key="1">
    <source>
        <dbReference type="ARBA" id="ARBA00004906"/>
    </source>
</evidence>
<comment type="similarity">
    <text evidence="5">Belongs to the WD repeat cdt2 family.</text>
</comment>
<dbReference type="InterPro" id="IPR051865">
    <property type="entry name" value="WD-repeat_CDT2_adapter"/>
</dbReference>
<keyword evidence="4" id="KW-0833">Ubl conjugation pathway</keyword>
<keyword evidence="2 6" id="KW-0853">WD repeat</keyword>
<dbReference type="GO" id="GO:0030674">
    <property type="term" value="F:protein-macromolecule adaptor activity"/>
    <property type="evidence" value="ECO:0007669"/>
    <property type="project" value="TreeGrafter"/>
</dbReference>
<dbReference type="SMART" id="SM00320">
    <property type="entry name" value="WD40"/>
    <property type="match status" value="3"/>
</dbReference>
<evidence type="ECO:0000256" key="2">
    <source>
        <dbReference type="ARBA" id="ARBA00022574"/>
    </source>
</evidence>
<reference evidence="7" key="1">
    <citation type="submission" date="2023-06" db="EMBL/GenBank/DDBJ databases">
        <authorList>
            <consortium name="Lawrence Berkeley National Laboratory"/>
            <person name="Ahrendt S."/>
            <person name="Sahu N."/>
            <person name="Indic B."/>
            <person name="Wong-Bajracharya J."/>
            <person name="Merenyi Z."/>
            <person name="Ke H.-M."/>
            <person name="Monk M."/>
            <person name="Kocsube S."/>
            <person name="Drula E."/>
            <person name="Lipzen A."/>
            <person name="Balint B."/>
            <person name="Henrissat B."/>
            <person name="Andreopoulos B."/>
            <person name="Martin F.M."/>
            <person name="Harder C.B."/>
            <person name="Rigling D."/>
            <person name="Ford K.L."/>
            <person name="Foster G.D."/>
            <person name="Pangilinan J."/>
            <person name="Papanicolaou A."/>
            <person name="Barry K."/>
            <person name="LaButti K."/>
            <person name="Viragh M."/>
            <person name="Koriabine M."/>
            <person name="Yan M."/>
            <person name="Riley R."/>
            <person name="Champramary S."/>
            <person name="Plett K.L."/>
            <person name="Tsai I.J."/>
            <person name="Slot J."/>
            <person name="Sipos G."/>
            <person name="Plett J."/>
            <person name="Nagy L.G."/>
            <person name="Grigoriev I.V."/>
        </authorList>
    </citation>
    <scope>NUCLEOTIDE SEQUENCE</scope>
    <source>
        <strain evidence="7">CCBAS 213</strain>
    </source>
</reference>
<protein>
    <submittedName>
        <fullName evidence="7">WD40-repeat-containing domain protein</fullName>
    </submittedName>
</protein>
<dbReference type="PROSITE" id="PS00678">
    <property type="entry name" value="WD_REPEATS_1"/>
    <property type="match status" value="1"/>
</dbReference>
<dbReference type="InterPro" id="IPR036322">
    <property type="entry name" value="WD40_repeat_dom_sf"/>
</dbReference>
<feature type="repeat" description="WD" evidence="6">
    <location>
        <begin position="73"/>
        <end position="115"/>
    </location>
</feature>
<comment type="pathway">
    <text evidence="1">Protein modification; protein ubiquitination.</text>
</comment>
<dbReference type="Proteomes" id="UP001175211">
    <property type="component" value="Unassembled WGS sequence"/>
</dbReference>
<comment type="caution">
    <text evidence="7">The sequence shown here is derived from an EMBL/GenBank/DDBJ whole genome shotgun (WGS) entry which is preliminary data.</text>
</comment>